<evidence type="ECO:0000256" key="7">
    <source>
        <dbReference type="ARBA" id="ARBA00023136"/>
    </source>
</evidence>
<evidence type="ECO:0000313" key="14">
    <source>
        <dbReference type="Proteomes" id="UP001205890"/>
    </source>
</evidence>
<dbReference type="PANTHER" id="PTHR43394:SF1">
    <property type="entry name" value="ATP-BINDING CASSETTE SUB-FAMILY B MEMBER 10, MITOCHONDRIAL"/>
    <property type="match status" value="1"/>
</dbReference>
<evidence type="ECO:0000256" key="1">
    <source>
        <dbReference type="ARBA" id="ARBA00004651"/>
    </source>
</evidence>
<dbReference type="Pfam" id="PF00664">
    <property type="entry name" value="ABC_membrane"/>
    <property type="match status" value="1"/>
</dbReference>
<feature type="transmembrane region" description="Helical" evidence="9">
    <location>
        <begin position="180"/>
        <end position="202"/>
    </location>
</feature>
<dbReference type="PANTHER" id="PTHR43394">
    <property type="entry name" value="ATP-DEPENDENT PERMEASE MDL1, MITOCHONDRIAL"/>
    <property type="match status" value="1"/>
</dbReference>
<dbReference type="Gene3D" id="1.20.1560.10">
    <property type="entry name" value="ABC transporter type 1, transmembrane domain"/>
    <property type="match status" value="1"/>
</dbReference>
<dbReference type="Gene3D" id="3.90.70.10">
    <property type="entry name" value="Cysteine proteinases"/>
    <property type="match status" value="1"/>
</dbReference>
<feature type="transmembrane region" description="Helical" evidence="9">
    <location>
        <begin position="433"/>
        <end position="458"/>
    </location>
</feature>
<dbReference type="NCBIfam" id="TIGR03375">
    <property type="entry name" value="type_I_sec_LssB"/>
    <property type="match status" value="1"/>
</dbReference>
<sequence length="731" mass="79501">MLAIAADPSPGSPEPGERASEAPARIAAASDALLTCLQFLARHYDKPSSETTLTAGLPLDNGLLTDELLPRAAHRVGLVAAGTVRRLSDFNAIDLPAIVFLKGHRPVVLLSLSDRKPCRVFLPHNGGVSAVPFGELADLYEGSGITVAPHYDAQDFDGERPTHIQRGHWFWGPVKSQRKAFVTVCLAALMINLIGLAAPLFTMNVYDRVLPNKAISTLWVLALGFAVVLLFDFILKLARAVLLDTIGKKLDIQLSEAIFEKILNTPLKDRPSSTGEFVNRVTQYEYIREFFTSNTVAVFIDCSFLFIFFLVIYQISGWLVVFPMVATALVIAAGLIAQKMIGEKMAASQAESSLRHAMLVEAVGALETIKGIRAEGALLRRWDNIIRTASVTQEQIKTISSTAIYFSLLLQQLVTVFVVIGGTYSFAEGQLSTGAIIATVMLASRAVAPLTSVATTLTRARHAFAAMRTLNGLMDSPDERISQKNFVNRPVEAGAVQIRNGVFYYPHVQRRILDGINLSIRPGEKVGVIGRVGSGKTTLGRLIAGLYPLTDGELLIDGVDVRQYHPHEVRKAVAIVSQDTDLFLGSVKENILMARPNATDEELVRACKLAGVDDFVSQHPMGYDMPAGERGRNLSTGQRQAVAIARAFLIKPKILFLDEPSSSMDLATERVFLARLQENMPADQTLLIATHRYSMLALVDRLIVVENGRIAADGPKETVLNALRNASAGSA</sequence>
<dbReference type="PROSITE" id="PS50990">
    <property type="entry name" value="PEPTIDASE_C39"/>
    <property type="match status" value="1"/>
</dbReference>
<name>A0ABT1LDY9_9HYPH</name>
<feature type="domain" description="Peptidase C39" evidence="12">
    <location>
        <begin position="25"/>
        <end position="147"/>
    </location>
</feature>
<feature type="transmembrane region" description="Helical" evidence="9">
    <location>
        <begin position="318"/>
        <end position="337"/>
    </location>
</feature>
<keyword evidence="5" id="KW-0067">ATP-binding</keyword>
<dbReference type="SMART" id="SM00382">
    <property type="entry name" value="AAA"/>
    <property type="match status" value="1"/>
</dbReference>
<feature type="transmembrane region" description="Helical" evidence="9">
    <location>
        <begin position="290"/>
        <end position="312"/>
    </location>
</feature>
<evidence type="ECO:0000256" key="3">
    <source>
        <dbReference type="ARBA" id="ARBA00022741"/>
    </source>
</evidence>
<evidence type="ECO:0000256" key="5">
    <source>
        <dbReference type="ARBA" id="ARBA00022840"/>
    </source>
</evidence>
<dbReference type="InterPro" id="IPR027417">
    <property type="entry name" value="P-loop_NTPase"/>
</dbReference>
<feature type="transmembrane region" description="Helical" evidence="9">
    <location>
        <begin position="214"/>
        <end position="235"/>
    </location>
</feature>
<keyword evidence="14" id="KW-1185">Reference proteome</keyword>
<dbReference type="SUPFAM" id="SSF52540">
    <property type="entry name" value="P-loop containing nucleoside triphosphate hydrolases"/>
    <property type="match status" value="1"/>
</dbReference>
<comment type="caution">
    <text evidence="13">The sequence shown here is derived from an EMBL/GenBank/DDBJ whole genome shotgun (WGS) entry which is preliminary data.</text>
</comment>
<evidence type="ECO:0000256" key="9">
    <source>
        <dbReference type="SAM" id="Phobius"/>
    </source>
</evidence>
<comment type="subcellular location">
    <subcellularLocation>
        <location evidence="1">Cell membrane</location>
        <topology evidence="1">Multi-pass membrane protein</topology>
    </subcellularLocation>
</comment>
<dbReference type="EMBL" id="JANCLU010000011">
    <property type="protein sequence ID" value="MCP8939313.1"/>
    <property type="molecule type" value="Genomic_DNA"/>
</dbReference>
<evidence type="ECO:0000259" key="10">
    <source>
        <dbReference type="PROSITE" id="PS50893"/>
    </source>
</evidence>
<evidence type="ECO:0000256" key="4">
    <source>
        <dbReference type="ARBA" id="ARBA00022801"/>
    </source>
</evidence>
<keyword evidence="4" id="KW-0378">Hydrolase</keyword>
<evidence type="ECO:0000259" key="12">
    <source>
        <dbReference type="PROSITE" id="PS50990"/>
    </source>
</evidence>
<keyword evidence="2 9" id="KW-0812">Transmembrane</keyword>
<keyword evidence="3" id="KW-0547">Nucleotide-binding</keyword>
<dbReference type="InterPro" id="IPR003593">
    <property type="entry name" value="AAA+_ATPase"/>
</dbReference>
<evidence type="ECO:0000256" key="8">
    <source>
        <dbReference type="SAM" id="MobiDB-lite"/>
    </source>
</evidence>
<feature type="domain" description="ABC transmembrane type-1" evidence="11">
    <location>
        <begin position="182"/>
        <end position="462"/>
    </location>
</feature>
<dbReference type="CDD" id="cd18587">
    <property type="entry name" value="ABC_6TM_LapB_like"/>
    <property type="match status" value="1"/>
</dbReference>
<protein>
    <submittedName>
        <fullName evidence="13">Type I secretion system permease/ATPase</fullName>
    </submittedName>
</protein>
<evidence type="ECO:0000313" key="13">
    <source>
        <dbReference type="EMBL" id="MCP8939313.1"/>
    </source>
</evidence>
<dbReference type="Pfam" id="PF00005">
    <property type="entry name" value="ABC_tran"/>
    <property type="match status" value="1"/>
</dbReference>
<evidence type="ECO:0000256" key="6">
    <source>
        <dbReference type="ARBA" id="ARBA00022989"/>
    </source>
</evidence>
<dbReference type="PROSITE" id="PS50929">
    <property type="entry name" value="ABC_TM1F"/>
    <property type="match status" value="1"/>
</dbReference>
<proteinExistence type="predicted"/>
<dbReference type="InterPro" id="IPR005074">
    <property type="entry name" value="Peptidase_C39"/>
</dbReference>
<feature type="transmembrane region" description="Helical" evidence="9">
    <location>
        <begin position="403"/>
        <end position="427"/>
    </location>
</feature>
<dbReference type="PROSITE" id="PS50893">
    <property type="entry name" value="ABC_TRANSPORTER_2"/>
    <property type="match status" value="1"/>
</dbReference>
<dbReference type="Gene3D" id="3.40.50.300">
    <property type="entry name" value="P-loop containing nucleotide triphosphate hydrolases"/>
    <property type="match status" value="1"/>
</dbReference>
<dbReference type="Proteomes" id="UP001205890">
    <property type="component" value="Unassembled WGS sequence"/>
</dbReference>
<keyword evidence="7 9" id="KW-0472">Membrane</keyword>
<evidence type="ECO:0000256" key="2">
    <source>
        <dbReference type="ARBA" id="ARBA00022692"/>
    </source>
</evidence>
<dbReference type="SUPFAM" id="SSF90123">
    <property type="entry name" value="ABC transporter transmembrane region"/>
    <property type="match status" value="1"/>
</dbReference>
<reference evidence="13 14" key="1">
    <citation type="submission" date="2022-07" db="EMBL/GenBank/DDBJ databases">
        <authorList>
            <person name="Li W.-J."/>
            <person name="Deng Q.-Q."/>
        </authorList>
    </citation>
    <scope>NUCLEOTIDE SEQUENCE [LARGE SCALE GENOMIC DNA]</scope>
    <source>
        <strain evidence="13 14">SYSU M60028</strain>
    </source>
</reference>
<dbReference type="InterPro" id="IPR011527">
    <property type="entry name" value="ABC1_TM_dom"/>
</dbReference>
<dbReference type="InterPro" id="IPR017750">
    <property type="entry name" value="ATPase_T1SS"/>
</dbReference>
<evidence type="ECO:0000259" key="11">
    <source>
        <dbReference type="PROSITE" id="PS50929"/>
    </source>
</evidence>
<dbReference type="InterPro" id="IPR039421">
    <property type="entry name" value="Type_1_exporter"/>
</dbReference>
<feature type="domain" description="ABC transporter" evidence="10">
    <location>
        <begin position="496"/>
        <end position="731"/>
    </location>
</feature>
<dbReference type="RefSeq" id="WP_254742565.1">
    <property type="nucleotide sequence ID" value="NZ_JANCLU010000011.1"/>
</dbReference>
<gene>
    <name evidence="13" type="ORF">NK718_12370</name>
</gene>
<keyword evidence="6 9" id="KW-1133">Transmembrane helix</keyword>
<dbReference type="InterPro" id="IPR036640">
    <property type="entry name" value="ABC1_TM_sf"/>
</dbReference>
<dbReference type="InterPro" id="IPR003439">
    <property type="entry name" value="ABC_transporter-like_ATP-bd"/>
</dbReference>
<feature type="region of interest" description="Disordered" evidence="8">
    <location>
        <begin position="1"/>
        <end position="23"/>
    </location>
</feature>
<accession>A0ABT1LDY9</accession>
<organism evidence="13 14">
    <name type="scientific">Alsobacter ponti</name>
    <dbReference type="NCBI Taxonomy" id="2962936"/>
    <lineage>
        <taxon>Bacteria</taxon>
        <taxon>Pseudomonadati</taxon>
        <taxon>Pseudomonadota</taxon>
        <taxon>Alphaproteobacteria</taxon>
        <taxon>Hyphomicrobiales</taxon>
        <taxon>Alsobacteraceae</taxon>
        <taxon>Alsobacter</taxon>
    </lineage>
</organism>